<dbReference type="GO" id="GO:0004722">
    <property type="term" value="F:protein serine/threonine phosphatase activity"/>
    <property type="evidence" value="ECO:0007669"/>
    <property type="project" value="TreeGrafter"/>
</dbReference>
<proteinExistence type="inferred from homology"/>
<gene>
    <name evidence="5" type="ORF">FOZ62_029179</name>
</gene>
<dbReference type="Gene3D" id="1.10.238.10">
    <property type="entry name" value="EF-hand"/>
    <property type="match status" value="1"/>
</dbReference>
<dbReference type="PANTHER" id="PTHR11668">
    <property type="entry name" value="SERINE/THREONINE PROTEIN PHOSPHATASE"/>
    <property type="match status" value="1"/>
</dbReference>
<dbReference type="GO" id="GO:0005509">
    <property type="term" value="F:calcium ion binding"/>
    <property type="evidence" value="ECO:0007669"/>
    <property type="project" value="InterPro"/>
</dbReference>
<dbReference type="SMART" id="SM00054">
    <property type="entry name" value="EFh"/>
    <property type="match status" value="2"/>
</dbReference>
<dbReference type="GO" id="GO:0005634">
    <property type="term" value="C:nucleus"/>
    <property type="evidence" value="ECO:0007669"/>
    <property type="project" value="TreeGrafter"/>
</dbReference>
<dbReference type="InterPro" id="IPR029052">
    <property type="entry name" value="Metallo-depent_PP-like"/>
</dbReference>
<reference evidence="5 6" key="1">
    <citation type="submission" date="2020-04" db="EMBL/GenBank/DDBJ databases">
        <title>Perkinsus olseni comparative genomics.</title>
        <authorList>
            <person name="Bogema D.R."/>
        </authorList>
    </citation>
    <scope>NUCLEOTIDE SEQUENCE [LARGE SCALE GENOMIC DNA]</scope>
    <source>
        <strain evidence="5">ATCC PRA-205</strain>
    </source>
</reference>
<protein>
    <recommendedName>
        <fullName evidence="4">EF-hand domain-containing protein</fullName>
    </recommendedName>
</protein>
<accession>A0A7J6R9I0</accession>
<dbReference type="PRINTS" id="PR00114">
    <property type="entry name" value="STPHPHTASE"/>
</dbReference>
<feature type="region of interest" description="Disordered" evidence="3">
    <location>
        <begin position="1"/>
        <end position="30"/>
    </location>
</feature>
<dbReference type="InterPro" id="IPR002048">
    <property type="entry name" value="EF_hand_dom"/>
</dbReference>
<comment type="similarity">
    <text evidence="1">Belongs to the PPP phosphatase family.</text>
</comment>
<sequence>MPPPSSSTKTKNSIAAAAGPPPTASSGLQEGYSAAQWGPWRSHGLLLQQCIRQLKWQDNATTLLKLMVQYAATKPHLLDRGEFTRLLEDHSVLDDDGHIGAQQLWDVFDRDQDGLLSETDLLAGLIAVDPFTPHDIEAPSGMLRMQFIFLYFDEDRNGQLDLKETTALVMRLRQLREGEASLTSSEALTDLRSASIIEAKALLSEASASALTYNVFYQAVKRGTITGTSQIFRVPRSLAQQALRRRRSPSGKTDGAAQTSTPPSDGRKSSSSSASSSRPAMPPKYKSPEPGPPRTQGRRNMLHSRPSVIEPSFCAEGAGGFSNGVGHYWPMDENKHRGNHQQQTAAPAVSSNPMIRLSTNLAQRQKRTEVFAQEHQLITRLMDFTSSPTRNAPPPAIVPPHHAIGIDWSRLNLFPGGAEDMLAIIDHAVSVLAMEDSLVSVPLPCRVYGDIHGQLPDLVQFFNKFSWPHTRKGDIFSMNYVFLGDFVDRGAFSVE</sequence>
<dbReference type="GO" id="GO:0005737">
    <property type="term" value="C:cytoplasm"/>
    <property type="evidence" value="ECO:0007669"/>
    <property type="project" value="TreeGrafter"/>
</dbReference>
<evidence type="ECO:0000259" key="4">
    <source>
        <dbReference type="PROSITE" id="PS50222"/>
    </source>
</evidence>
<evidence type="ECO:0000313" key="6">
    <source>
        <dbReference type="Proteomes" id="UP000574390"/>
    </source>
</evidence>
<feature type="domain" description="EF-hand" evidence="4">
    <location>
        <begin position="101"/>
        <end position="131"/>
    </location>
</feature>
<feature type="non-terminal residue" evidence="5">
    <location>
        <position position="1"/>
    </location>
</feature>
<evidence type="ECO:0000256" key="3">
    <source>
        <dbReference type="SAM" id="MobiDB-lite"/>
    </source>
</evidence>
<dbReference type="EMBL" id="JABANM010024166">
    <property type="protein sequence ID" value="KAF4716666.1"/>
    <property type="molecule type" value="Genomic_DNA"/>
</dbReference>
<dbReference type="Proteomes" id="UP000574390">
    <property type="component" value="Unassembled WGS sequence"/>
</dbReference>
<feature type="compositionally biased region" description="Low complexity" evidence="3">
    <location>
        <begin position="260"/>
        <end position="279"/>
    </location>
</feature>
<dbReference type="AlphaFoldDB" id="A0A7J6R9I0"/>
<dbReference type="InterPro" id="IPR011992">
    <property type="entry name" value="EF-hand-dom_pair"/>
</dbReference>
<dbReference type="SUPFAM" id="SSF47473">
    <property type="entry name" value="EF-hand"/>
    <property type="match status" value="1"/>
</dbReference>
<feature type="region of interest" description="Disordered" evidence="3">
    <location>
        <begin position="239"/>
        <end position="300"/>
    </location>
</feature>
<dbReference type="PROSITE" id="PS00018">
    <property type="entry name" value="EF_HAND_1"/>
    <property type="match status" value="1"/>
</dbReference>
<evidence type="ECO:0000256" key="2">
    <source>
        <dbReference type="ARBA" id="ARBA00022837"/>
    </source>
</evidence>
<dbReference type="InterPro" id="IPR004843">
    <property type="entry name" value="Calcineurin-like_PHP"/>
</dbReference>
<dbReference type="SUPFAM" id="SSF56300">
    <property type="entry name" value="Metallo-dependent phosphatases"/>
    <property type="match status" value="1"/>
</dbReference>
<dbReference type="InterPro" id="IPR006186">
    <property type="entry name" value="Ser/Thr-sp_prot-phosphatase"/>
</dbReference>
<evidence type="ECO:0000313" key="5">
    <source>
        <dbReference type="EMBL" id="KAF4716666.1"/>
    </source>
</evidence>
<feature type="domain" description="EF-hand" evidence="4">
    <location>
        <begin position="140"/>
        <end position="175"/>
    </location>
</feature>
<keyword evidence="2" id="KW-0106">Calcium</keyword>
<comment type="caution">
    <text evidence="5">The sequence shown here is derived from an EMBL/GenBank/DDBJ whole genome shotgun (WGS) entry which is preliminary data.</text>
</comment>
<dbReference type="PROSITE" id="PS50222">
    <property type="entry name" value="EF_HAND_2"/>
    <property type="match status" value="2"/>
</dbReference>
<dbReference type="PANTHER" id="PTHR11668:SF509">
    <property type="entry name" value="SERINE_THREONINE-PROTEIN PHOSPHATASE"/>
    <property type="match status" value="1"/>
</dbReference>
<evidence type="ECO:0000256" key="1">
    <source>
        <dbReference type="ARBA" id="ARBA00008294"/>
    </source>
</evidence>
<dbReference type="Gene3D" id="3.60.21.10">
    <property type="match status" value="1"/>
</dbReference>
<dbReference type="Pfam" id="PF00149">
    <property type="entry name" value="Metallophos"/>
    <property type="match status" value="1"/>
</dbReference>
<organism evidence="5 6">
    <name type="scientific">Perkinsus olseni</name>
    <name type="common">Perkinsus atlanticus</name>
    <dbReference type="NCBI Taxonomy" id="32597"/>
    <lineage>
        <taxon>Eukaryota</taxon>
        <taxon>Sar</taxon>
        <taxon>Alveolata</taxon>
        <taxon>Perkinsozoa</taxon>
        <taxon>Perkinsea</taxon>
        <taxon>Perkinsida</taxon>
        <taxon>Perkinsidae</taxon>
        <taxon>Perkinsus</taxon>
    </lineage>
</organism>
<name>A0A7J6R9I0_PEROL</name>
<dbReference type="InterPro" id="IPR018247">
    <property type="entry name" value="EF_Hand_1_Ca_BS"/>
</dbReference>
<dbReference type="InterPro" id="IPR050341">
    <property type="entry name" value="PP1_catalytic_subunit"/>
</dbReference>